<evidence type="ECO:0000256" key="8">
    <source>
        <dbReference type="SAM" id="MobiDB-lite"/>
    </source>
</evidence>
<proteinExistence type="inferred from homology"/>
<evidence type="ECO:0000256" key="5">
    <source>
        <dbReference type="ARBA" id="ARBA00022723"/>
    </source>
</evidence>
<dbReference type="PANTHER" id="PTHR23292:SF6">
    <property type="entry name" value="FI16602P1-RELATED"/>
    <property type="match status" value="1"/>
</dbReference>
<comment type="subcellular location">
    <subcellularLocation>
        <location evidence="2">Endosome membrane</location>
        <topology evidence="2">Peripheral membrane protein</topology>
    </subcellularLocation>
    <subcellularLocation>
        <location evidence="1">Late endosome membrane</location>
    </subcellularLocation>
    <subcellularLocation>
        <location evidence="3">Lysosome membrane</location>
        <topology evidence="3">Peripheral membrane protein</topology>
        <orientation evidence="3">Cytoplasmic side</orientation>
    </subcellularLocation>
</comment>
<comment type="similarity">
    <text evidence="4">Belongs to the CDIP1/LITAF family.</text>
</comment>
<dbReference type="PANTHER" id="PTHR23292">
    <property type="entry name" value="LIPOPOLYSACCHARIDE-INDUCED TUMOR NECROSIS FACTOR-ALPHA FACTOR"/>
    <property type="match status" value="1"/>
</dbReference>
<dbReference type="EMBL" id="CABIJS010000709">
    <property type="protein sequence ID" value="VUZ57074.1"/>
    <property type="molecule type" value="Genomic_DNA"/>
</dbReference>
<evidence type="ECO:0000256" key="9">
    <source>
        <dbReference type="SAM" id="Phobius"/>
    </source>
</evidence>
<evidence type="ECO:0000256" key="2">
    <source>
        <dbReference type="ARBA" id="ARBA00004481"/>
    </source>
</evidence>
<dbReference type="SMART" id="SM00714">
    <property type="entry name" value="LITAF"/>
    <property type="match status" value="1"/>
</dbReference>
<evidence type="ECO:0000313" key="11">
    <source>
        <dbReference type="EMBL" id="VUZ57074.1"/>
    </source>
</evidence>
<evidence type="ECO:0000256" key="4">
    <source>
        <dbReference type="ARBA" id="ARBA00005975"/>
    </source>
</evidence>
<evidence type="ECO:0000259" key="10">
    <source>
        <dbReference type="PROSITE" id="PS51837"/>
    </source>
</evidence>
<keyword evidence="5" id="KW-0479">Metal-binding</keyword>
<evidence type="ECO:0000256" key="7">
    <source>
        <dbReference type="ARBA" id="ARBA00023136"/>
    </source>
</evidence>
<evidence type="ECO:0000256" key="6">
    <source>
        <dbReference type="ARBA" id="ARBA00022833"/>
    </source>
</evidence>
<dbReference type="InterPro" id="IPR006629">
    <property type="entry name" value="LITAF"/>
</dbReference>
<dbReference type="InterPro" id="IPR037519">
    <property type="entry name" value="LITAF_fam"/>
</dbReference>
<dbReference type="PROSITE" id="PS51837">
    <property type="entry name" value="LITAF"/>
    <property type="match status" value="1"/>
</dbReference>
<protein>
    <recommendedName>
        <fullName evidence="10">LITAF domain-containing protein</fullName>
    </recommendedName>
</protein>
<feature type="domain" description="LITAF" evidence="10">
    <location>
        <begin position="51"/>
        <end position="136"/>
    </location>
</feature>
<organism evidence="11 12">
    <name type="scientific">Hymenolepis diminuta</name>
    <name type="common">Rat tapeworm</name>
    <dbReference type="NCBI Taxonomy" id="6216"/>
    <lineage>
        <taxon>Eukaryota</taxon>
        <taxon>Metazoa</taxon>
        <taxon>Spiralia</taxon>
        <taxon>Lophotrochozoa</taxon>
        <taxon>Platyhelminthes</taxon>
        <taxon>Cestoda</taxon>
        <taxon>Eucestoda</taxon>
        <taxon>Cyclophyllidea</taxon>
        <taxon>Hymenolepididae</taxon>
        <taxon>Hymenolepis</taxon>
    </lineage>
</organism>
<dbReference type="Pfam" id="PF10601">
    <property type="entry name" value="zf-LITAF-like"/>
    <property type="match status" value="1"/>
</dbReference>
<evidence type="ECO:0000256" key="3">
    <source>
        <dbReference type="ARBA" id="ARBA00004630"/>
    </source>
</evidence>
<evidence type="ECO:0000313" key="12">
    <source>
        <dbReference type="Proteomes" id="UP000321570"/>
    </source>
</evidence>
<reference evidence="11 12" key="1">
    <citation type="submission" date="2019-07" db="EMBL/GenBank/DDBJ databases">
        <authorList>
            <person name="Jastrzebski P J."/>
            <person name="Paukszto L."/>
            <person name="Jastrzebski P J."/>
        </authorList>
    </citation>
    <scope>NUCLEOTIDE SEQUENCE [LARGE SCALE GENOMIC DNA]</scope>
    <source>
        <strain evidence="11 12">WMS-il1</strain>
    </source>
</reference>
<keyword evidence="12" id="KW-1185">Reference proteome</keyword>
<dbReference type="Proteomes" id="UP000321570">
    <property type="component" value="Unassembled WGS sequence"/>
</dbReference>
<keyword evidence="7 9" id="KW-0472">Membrane</keyword>
<dbReference type="GO" id="GO:0031902">
    <property type="term" value="C:late endosome membrane"/>
    <property type="evidence" value="ECO:0007669"/>
    <property type="project" value="UniProtKB-SubCell"/>
</dbReference>
<dbReference type="GO" id="GO:0008270">
    <property type="term" value="F:zinc ion binding"/>
    <property type="evidence" value="ECO:0007669"/>
    <property type="project" value="TreeGrafter"/>
</dbReference>
<evidence type="ECO:0000256" key="1">
    <source>
        <dbReference type="ARBA" id="ARBA00004414"/>
    </source>
</evidence>
<feature type="region of interest" description="Disordered" evidence="8">
    <location>
        <begin position="1"/>
        <end position="37"/>
    </location>
</feature>
<name>A0A564ZE43_HYMDI</name>
<dbReference type="AlphaFoldDB" id="A0A564ZE43"/>
<accession>A0A564ZE43</accession>
<sequence>MLLPANLEPPPYSVESPSQPPTVLLNSNQTTQPAPPPYSAYPAYIPSQPQPPVQIVIESPVQYGSHPMQVFCSECHTLVTTKPVYESGCLTWLSCGLTFILGGFMFCCLIPFCCKACQDVKHVCPQCGTTLGLYKRL</sequence>
<dbReference type="GO" id="GO:0005765">
    <property type="term" value="C:lysosomal membrane"/>
    <property type="evidence" value="ECO:0007669"/>
    <property type="project" value="UniProtKB-SubCell"/>
</dbReference>
<gene>
    <name evidence="11" type="ORF">WMSIL1_LOCUS14585</name>
</gene>
<keyword evidence="9" id="KW-1133">Transmembrane helix</keyword>
<feature type="transmembrane region" description="Helical" evidence="9">
    <location>
        <begin position="90"/>
        <end position="112"/>
    </location>
</feature>
<keyword evidence="6" id="KW-0862">Zinc</keyword>
<keyword evidence="9" id="KW-0812">Transmembrane</keyword>